<feature type="region of interest" description="Disordered" evidence="1">
    <location>
        <begin position="42"/>
        <end position="62"/>
    </location>
</feature>
<protein>
    <submittedName>
        <fullName evidence="2">Uncharacterized protein</fullName>
    </submittedName>
</protein>
<reference evidence="2" key="1">
    <citation type="journal article" date="2023" name="Mol. Phylogenet. Evol.">
        <title>Genome-scale phylogeny and comparative genomics of the fungal order Sordariales.</title>
        <authorList>
            <person name="Hensen N."/>
            <person name="Bonometti L."/>
            <person name="Westerberg I."/>
            <person name="Brannstrom I.O."/>
            <person name="Guillou S."/>
            <person name="Cros-Aarteil S."/>
            <person name="Calhoun S."/>
            <person name="Haridas S."/>
            <person name="Kuo A."/>
            <person name="Mondo S."/>
            <person name="Pangilinan J."/>
            <person name="Riley R."/>
            <person name="LaButti K."/>
            <person name="Andreopoulos B."/>
            <person name="Lipzen A."/>
            <person name="Chen C."/>
            <person name="Yan M."/>
            <person name="Daum C."/>
            <person name="Ng V."/>
            <person name="Clum A."/>
            <person name="Steindorff A."/>
            <person name="Ohm R.A."/>
            <person name="Martin F."/>
            <person name="Silar P."/>
            <person name="Natvig D.O."/>
            <person name="Lalanne C."/>
            <person name="Gautier V."/>
            <person name="Ament-Velasquez S.L."/>
            <person name="Kruys A."/>
            <person name="Hutchinson M.I."/>
            <person name="Powell A.J."/>
            <person name="Barry K."/>
            <person name="Miller A.N."/>
            <person name="Grigoriev I.V."/>
            <person name="Debuchy R."/>
            <person name="Gladieux P."/>
            <person name="Hiltunen Thoren M."/>
            <person name="Johannesson H."/>
        </authorList>
    </citation>
    <scope>NUCLEOTIDE SEQUENCE</scope>
    <source>
        <strain evidence="2">CBS 731.68</strain>
    </source>
</reference>
<feature type="region of interest" description="Disordered" evidence="1">
    <location>
        <begin position="85"/>
        <end position="136"/>
    </location>
</feature>
<gene>
    <name evidence="2" type="ORF">N657DRAFT_662049</name>
</gene>
<evidence type="ECO:0000256" key="1">
    <source>
        <dbReference type="SAM" id="MobiDB-lite"/>
    </source>
</evidence>
<feature type="compositionally biased region" description="Polar residues" evidence="1">
    <location>
        <begin position="122"/>
        <end position="132"/>
    </location>
</feature>
<reference evidence="2" key="2">
    <citation type="submission" date="2023-05" db="EMBL/GenBank/DDBJ databases">
        <authorList>
            <consortium name="Lawrence Berkeley National Laboratory"/>
            <person name="Steindorff A."/>
            <person name="Hensen N."/>
            <person name="Bonometti L."/>
            <person name="Westerberg I."/>
            <person name="Brannstrom I.O."/>
            <person name="Guillou S."/>
            <person name="Cros-Aarteil S."/>
            <person name="Calhoun S."/>
            <person name="Haridas S."/>
            <person name="Kuo A."/>
            <person name="Mondo S."/>
            <person name="Pangilinan J."/>
            <person name="Riley R."/>
            <person name="Labutti K."/>
            <person name="Andreopoulos B."/>
            <person name="Lipzen A."/>
            <person name="Chen C."/>
            <person name="Yanf M."/>
            <person name="Daum C."/>
            <person name="Ng V."/>
            <person name="Clum A."/>
            <person name="Ohm R."/>
            <person name="Martin F."/>
            <person name="Silar P."/>
            <person name="Natvig D."/>
            <person name="Lalanne C."/>
            <person name="Gautier V."/>
            <person name="Ament-Velasquez S.L."/>
            <person name="Kruys A."/>
            <person name="Hutchinson M.I."/>
            <person name="Powell A.J."/>
            <person name="Barry K."/>
            <person name="Miller A.N."/>
            <person name="Grigoriev I.V."/>
            <person name="Debuchy R."/>
            <person name="Gladieux P."/>
            <person name="Thoren M.H."/>
            <person name="Johannesson H."/>
        </authorList>
    </citation>
    <scope>NUCLEOTIDE SEQUENCE</scope>
    <source>
        <strain evidence="2">CBS 731.68</strain>
    </source>
</reference>
<name>A0AAN6U355_9PEZI</name>
<feature type="compositionally biased region" description="Polar residues" evidence="1">
    <location>
        <begin position="85"/>
        <end position="102"/>
    </location>
</feature>
<dbReference type="GeneID" id="87831888"/>
<accession>A0AAN6U355</accession>
<proteinExistence type="predicted"/>
<sequence length="257" mass="29048">MWKLKTSSPRRTKETRYAGSLRRSARLQRRLQLETSIEPQLSGVQSKASTGKLLATEPVGSSRRARLTKENLTLLNEMGRRKWTRGTNSTQAPQNGILNQVHSKPPKNLEDRRKGFARSRKTASPQSVQLLKTHSDPGYPRAFNQAFTAFPRNTEFNNGLSAPQPDFWTTRFSVALPHIAGEWKGRGKDMDEAKMQSAYDGAALTYARNQALSYLGKPRPPNGVLEYHQYPTASTNLTSSYEDIKKGWRHLSYALRD</sequence>
<evidence type="ECO:0000313" key="3">
    <source>
        <dbReference type="Proteomes" id="UP001302602"/>
    </source>
</evidence>
<organism evidence="2 3">
    <name type="scientific">Parathielavia appendiculata</name>
    <dbReference type="NCBI Taxonomy" id="2587402"/>
    <lineage>
        <taxon>Eukaryota</taxon>
        <taxon>Fungi</taxon>
        <taxon>Dikarya</taxon>
        <taxon>Ascomycota</taxon>
        <taxon>Pezizomycotina</taxon>
        <taxon>Sordariomycetes</taxon>
        <taxon>Sordariomycetidae</taxon>
        <taxon>Sordariales</taxon>
        <taxon>Chaetomiaceae</taxon>
        <taxon>Parathielavia</taxon>
    </lineage>
</organism>
<dbReference type="RefSeq" id="XP_062649273.1">
    <property type="nucleotide sequence ID" value="XM_062795119.1"/>
</dbReference>
<feature type="region of interest" description="Disordered" evidence="1">
    <location>
        <begin position="1"/>
        <end position="23"/>
    </location>
</feature>
<dbReference type="EMBL" id="MU853225">
    <property type="protein sequence ID" value="KAK4125502.1"/>
    <property type="molecule type" value="Genomic_DNA"/>
</dbReference>
<evidence type="ECO:0000313" key="2">
    <source>
        <dbReference type="EMBL" id="KAK4125502.1"/>
    </source>
</evidence>
<comment type="caution">
    <text evidence="2">The sequence shown here is derived from an EMBL/GenBank/DDBJ whole genome shotgun (WGS) entry which is preliminary data.</text>
</comment>
<keyword evidence="3" id="KW-1185">Reference proteome</keyword>
<dbReference type="AlphaFoldDB" id="A0AAN6U355"/>
<dbReference type="Proteomes" id="UP001302602">
    <property type="component" value="Unassembled WGS sequence"/>
</dbReference>